<dbReference type="Proteomes" id="UP001500325">
    <property type="component" value="Unassembled WGS sequence"/>
</dbReference>
<comment type="caution">
    <text evidence="2">The sequence shown here is derived from an EMBL/GenBank/DDBJ whole genome shotgun (WGS) entry which is preliminary data.</text>
</comment>
<organism evidence="2 3">
    <name type="scientific">Pseudonocardia yuanmonensis</name>
    <dbReference type="NCBI Taxonomy" id="1095914"/>
    <lineage>
        <taxon>Bacteria</taxon>
        <taxon>Bacillati</taxon>
        <taxon>Actinomycetota</taxon>
        <taxon>Actinomycetes</taxon>
        <taxon>Pseudonocardiales</taxon>
        <taxon>Pseudonocardiaceae</taxon>
        <taxon>Pseudonocardia</taxon>
    </lineage>
</organism>
<name>A0ABP8WAE0_9PSEU</name>
<feature type="compositionally biased region" description="Basic and acidic residues" evidence="1">
    <location>
        <begin position="61"/>
        <end position="71"/>
    </location>
</feature>
<keyword evidence="3" id="KW-1185">Reference proteome</keyword>
<dbReference type="EMBL" id="BAABIC010000005">
    <property type="protein sequence ID" value="GAA4684899.1"/>
    <property type="molecule type" value="Genomic_DNA"/>
</dbReference>
<sequence>MALRGRPADVVHVHVGEHDVGDVLRCDARPDQVRGQVTGGEGLVDDAVPGAEVDQHPAVPDPHEEGADVHPEPPPGVERLVGTVPGRALRVPHGHVERQPRAAVQDG</sequence>
<feature type="region of interest" description="Disordered" evidence="1">
    <location>
        <begin position="52"/>
        <end position="76"/>
    </location>
</feature>
<evidence type="ECO:0000313" key="2">
    <source>
        <dbReference type="EMBL" id="GAA4684899.1"/>
    </source>
</evidence>
<proteinExistence type="predicted"/>
<gene>
    <name evidence="2" type="ORF">GCM10023215_19830</name>
</gene>
<reference evidence="3" key="1">
    <citation type="journal article" date="2019" name="Int. J. Syst. Evol. Microbiol.">
        <title>The Global Catalogue of Microorganisms (GCM) 10K type strain sequencing project: providing services to taxonomists for standard genome sequencing and annotation.</title>
        <authorList>
            <consortium name="The Broad Institute Genomics Platform"/>
            <consortium name="The Broad Institute Genome Sequencing Center for Infectious Disease"/>
            <person name="Wu L."/>
            <person name="Ma J."/>
        </authorList>
    </citation>
    <scope>NUCLEOTIDE SEQUENCE [LARGE SCALE GENOMIC DNA]</scope>
    <source>
        <strain evidence="3">JCM 18055</strain>
    </source>
</reference>
<evidence type="ECO:0000313" key="3">
    <source>
        <dbReference type="Proteomes" id="UP001500325"/>
    </source>
</evidence>
<protein>
    <submittedName>
        <fullName evidence="2">Uncharacterized protein</fullName>
    </submittedName>
</protein>
<evidence type="ECO:0000256" key="1">
    <source>
        <dbReference type="SAM" id="MobiDB-lite"/>
    </source>
</evidence>
<accession>A0ABP8WAE0</accession>